<gene>
    <name evidence="1" type="ORF">EJD97_008490</name>
</gene>
<protein>
    <recommendedName>
        <fullName evidence="2">Retrotransposon gag domain-containing protein</fullName>
    </recommendedName>
</protein>
<dbReference type="AlphaFoldDB" id="A0A6N2BLR4"/>
<proteinExistence type="predicted"/>
<evidence type="ECO:0000313" key="1">
    <source>
        <dbReference type="EMBL" id="TMW95685.1"/>
    </source>
</evidence>
<dbReference type="PANTHER" id="PTHR33223">
    <property type="entry name" value="CCHC-TYPE DOMAIN-CONTAINING PROTEIN"/>
    <property type="match status" value="1"/>
</dbReference>
<comment type="caution">
    <text evidence="1">The sequence shown here is derived from an EMBL/GenBank/DDBJ whole genome shotgun (WGS) entry which is preliminary data.</text>
</comment>
<sequence>MDFTINTVASSEMIPSSSVAANSSSSIEIESPMEVIACLERQISELNLQQIQSSSLTHLTQDTPLGYTFSPPKAPTVTHHAPPVYIYVTTPHVTKAQEFHRNMLCTFTEDEHPHGYNISNFEKFTGSGNPFFHLKIYCENLIDVGNNEGIRIKLFIQCLRGKALEWYSKQYVTKSHTWDDLANAFVDYYNFNVEIDLDRISITKLKPKSI</sequence>
<evidence type="ECO:0008006" key="2">
    <source>
        <dbReference type="Google" id="ProtNLM"/>
    </source>
</evidence>
<reference evidence="1" key="1">
    <citation type="submission" date="2019-05" db="EMBL/GenBank/DDBJ databases">
        <title>The de novo reference genome and transcriptome assemblies of the wild tomato species Solanum chilense.</title>
        <authorList>
            <person name="Stam R."/>
            <person name="Nosenko T."/>
            <person name="Hoerger A.C."/>
            <person name="Stephan W."/>
            <person name="Seidel M.A."/>
            <person name="Kuhn J.M.M."/>
            <person name="Haberer G."/>
            <person name="Tellier A."/>
        </authorList>
    </citation>
    <scope>NUCLEOTIDE SEQUENCE</scope>
    <source>
        <tissue evidence="1">Mature leaves</tissue>
    </source>
</reference>
<accession>A0A6N2BLR4</accession>
<dbReference type="EMBL" id="RXGB01002263">
    <property type="protein sequence ID" value="TMW95685.1"/>
    <property type="molecule type" value="Genomic_DNA"/>
</dbReference>
<name>A0A6N2BLR4_SOLCI</name>
<dbReference type="PANTHER" id="PTHR33223:SF8">
    <property type="entry name" value="OS04G0172440 PROTEIN"/>
    <property type="match status" value="1"/>
</dbReference>
<organism evidence="1">
    <name type="scientific">Solanum chilense</name>
    <name type="common">Tomato</name>
    <name type="synonym">Lycopersicon chilense</name>
    <dbReference type="NCBI Taxonomy" id="4083"/>
    <lineage>
        <taxon>Eukaryota</taxon>
        <taxon>Viridiplantae</taxon>
        <taxon>Streptophyta</taxon>
        <taxon>Embryophyta</taxon>
        <taxon>Tracheophyta</taxon>
        <taxon>Spermatophyta</taxon>
        <taxon>Magnoliopsida</taxon>
        <taxon>eudicotyledons</taxon>
        <taxon>Gunneridae</taxon>
        <taxon>Pentapetalae</taxon>
        <taxon>asterids</taxon>
        <taxon>lamiids</taxon>
        <taxon>Solanales</taxon>
        <taxon>Solanaceae</taxon>
        <taxon>Solanoideae</taxon>
        <taxon>Solaneae</taxon>
        <taxon>Solanum</taxon>
        <taxon>Solanum subgen. Lycopersicon</taxon>
    </lineage>
</organism>